<sequence length="349" mass="36457">MSTSLPSVPATPGTATPPADAPDRAAEKARRLRRAKRLEAAALPLAWLVVFTVFSVLEPEAFFSWSTISSLLASQTVLVVITLALIVPLTTGDFDLSVGSVVGLSAVTIALLNVNHGWPILAAIAAALVIGLVIGAINGALTVLLGIESLIVTLGMSTMVTGITLWASDASTITGVSQSLIDAVIRTRLAGIPVVFYYGILLTAAIWYVFQYTPLGQRLLVVGRNREVARLSGIRVGTLRWGALVTSATIAAFGGVLVVGTSGSAGPSTGLDLLLPAFAAAFLGSTTIRPGRFNPWGTVIAAYFLVTGITGLQLLGGQSFVQNLFYGGALIVAVAFSQILKMRRERRRA</sequence>
<dbReference type="EMBL" id="JAUSQZ010000001">
    <property type="protein sequence ID" value="MDP9830320.1"/>
    <property type="molecule type" value="Genomic_DNA"/>
</dbReference>
<evidence type="ECO:0000256" key="8">
    <source>
        <dbReference type="SAM" id="MobiDB-lite"/>
    </source>
</evidence>
<feature type="transmembrane region" description="Helical" evidence="9">
    <location>
        <begin position="188"/>
        <end position="210"/>
    </location>
</feature>
<dbReference type="PANTHER" id="PTHR32196">
    <property type="entry name" value="ABC TRANSPORTER PERMEASE PROTEIN YPHD-RELATED-RELATED"/>
    <property type="match status" value="1"/>
</dbReference>
<keyword evidence="4" id="KW-0997">Cell inner membrane</keyword>
<dbReference type="Proteomes" id="UP001235712">
    <property type="component" value="Unassembled WGS sequence"/>
</dbReference>
<evidence type="ECO:0000256" key="2">
    <source>
        <dbReference type="ARBA" id="ARBA00022448"/>
    </source>
</evidence>
<keyword evidence="11" id="KW-1185">Reference proteome</keyword>
<evidence type="ECO:0000256" key="6">
    <source>
        <dbReference type="ARBA" id="ARBA00022989"/>
    </source>
</evidence>
<feature type="transmembrane region" description="Helical" evidence="9">
    <location>
        <begin position="94"/>
        <end position="112"/>
    </location>
</feature>
<feature type="transmembrane region" description="Helical" evidence="9">
    <location>
        <begin position="118"/>
        <end position="137"/>
    </location>
</feature>
<keyword evidence="6 9" id="KW-1133">Transmembrane helix</keyword>
<evidence type="ECO:0000256" key="3">
    <source>
        <dbReference type="ARBA" id="ARBA00022475"/>
    </source>
</evidence>
<comment type="caution">
    <text evidence="10">The sequence shown here is derived from an EMBL/GenBank/DDBJ whole genome shotgun (WGS) entry which is preliminary data.</text>
</comment>
<reference evidence="10 11" key="1">
    <citation type="submission" date="2023-07" db="EMBL/GenBank/DDBJ databases">
        <title>Sequencing the genomes of 1000 actinobacteria strains.</title>
        <authorList>
            <person name="Klenk H.-P."/>
        </authorList>
    </citation>
    <scope>NUCLEOTIDE SEQUENCE [LARGE SCALE GENOMIC DNA]</scope>
    <source>
        <strain evidence="10 11">DSM 44388</strain>
    </source>
</reference>
<feature type="transmembrane region" description="Helical" evidence="9">
    <location>
        <begin position="149"/>
        <end position="168"/>
    </location>
</feature>
<organism evidence="10 11">
    <name type="scientific">Kineosporia succinea</name>
    <dbReference type="NCBI Taxonomy" id="84632"/>
    <lineage>
        <taxon>Bacteria</taxon>
        <taxon>Bacillati</taxon>
        <taxon>Actinomycetota</taxon>
        <taxon>Actinomycetes</taxon>
        <taxon>Kineosporiales</taxon>
        <taxon>Kineosporiaceae</taxon>
        <taxon>Kineosporia</taxon>
    </lineage>
</organism>
<proteinExistence type="predicted"/>
<feature type="transmembrane region" description="Helical" evidence="9">
    <location>
        <begin position="38"/>
        <end position="57"/>
    </location>
</feature>
<evidence type="ECO:0000256" key="7">
    <source>
        <dbReference type="ARBA" id="ARBA00023136"/>
    </source>
</evidence>
<comment type="subcellular location">
    <subcellularLocation>
        <location evidence="1">Cell membrane</location>
        <topology evidence="1">Multi-pass membrane protein</topology>
    </subcellularLocation>
</comment>
<evidence type="ECO:0000313" key="11">
    <source>
        <dbReference type="Proteomes" id="UP001235712"/>
    </source>
</evidence>
<evidence type="ECO:0000313" key="10">
    <source>
        <dbReference type="EMBL" id="MDP9830320.1"/>
    </source>
</evidence>
<dbReference type="InterPro" id="IPR001851">
    <property type="entry name" value="ABC_transp_permease"/>
</dbReference>
<feature type="transmembrane region" description="Helical" evidence="9">
    <location>
        <begin position="296"/>
        <end position="314"/>
    </location>
</feature>
<gene>
    <name evidence="10" type="ORF">J2S57_006069</name>
</gene>
<dbReference type="RefSeq" id="WP_307249360.1">
    <property type="nucleotide sequence ID" value="NZ_JAUSQZ010000001.1"/>
</dbReference>
<keyword evidence="2" id="KW-0813">Transport</keyword>
<feature type="transmembrane region" description="Helical" evidence="9">
    <location>
        <begin position="63"/>
        <end position="87"/>
    </location>
</feature>
<protein>
    <submittedName>
        <fullName evidence="10">Ribose transport system permease protein</fullName>
    </submittedName>
</protein>
<feature type="transmembrane region" description="Helical" evidence="9">
    <location>
        <begin position="265"/>
        <end position="284"/>
    </location>
</feature>
<evidence type="ECO:0000256" key="1">
    <source>
        <dbReference type="ARBA" id="ARBA00004651"/>
    </source>
</evidence>
<feature type="transmembrane region" description="Helical" evidence="9">
    <location>
        <begin position="239"/>
        <end position="259"/>
    </location>
</feature>
<dbReference type="CDD" id="cd06579">
    <property type="entry name" value="TM_PBP1_transp_AraH_like"/>
    <property type="match status" value="1"/>
</dbReference>
<feature type="transmembrane region" description="Helical" evidence="9">
    <location>
        <begin position="320"/>
        <end position="340"/>
    </location>
</feature>
<accession>A0ABT9PC85</accession>
<keyword evidence="7 9" id="KW-0472">Membrane</keyword>
<dbReference type="PANTHER" id="PTHR32196:SF21">
    <property type="entry name" value="ABC TRANSPORTER PERMEASE PROTEIN YPHD-RELATED"/>
    <property type="match status" value="1"/>
</dbReference>
<feature type="region of interest" description="Disordered" evidence="8">
    <location>
        <begin position="1"/>
        <end position="26"/>
    </location>
</feature>
<evidence type="ECO:0000256" key="9">
    <source>
        <dbReference type="SAM" id="Phobius"/>
    </source>
</evidence>
<name>A0ABT9PC85_9ACTN</name>
<dbReference type="Pfam" id="PF02653">
    <property type="entry name" value="BPD_transp_2"/>
    <property type="match status" value="1"/>
</dbReference>
<evidence type="ECO:0000256" key="4">
    <source>
        <dbReference type="ARBA" id="ARBA00022519"/>
    </source>
</evidence>
<keyword evidence="3" id="KW-1003">Cell membrane</keyword>
<evidence type="ECO:0000256" key="5">
    <source>
        <dbReference type="ARBA" id="ARBA00022692"/>
    </source>
</evidence>
<keyword evidence="5 9" id="KW-0812">Transmembrane</keyword>